<dbReference type="InterPro" id="IPR005064">
    <property type="entry name" value="BUG"/>
</dbReference>
<evidence type="ECO:0000256" key="2">
    <source>
        <dbReference type="SAM" id="SignalP"/>
    </source>
</evidence>
<dbReference type="PIRSF" id="PIRSF017082">
    <property type="entry name" value="YflP"/>
    <property type="match status" value="1"/>
</dbReference>
<dbReference type="InterPro" id="IPR042100">
    <property type="entry name" value="Bug_dom1"/>
</dbReference>
<dbReference type="Pfam" id="PF03401">
    <property type="entry name" value="TctC"/>
    <property type="match status" value="1"/>
</dbReference>
<feature type="signal peptide" evidence="2">
    <location>
        <begin position="1"/>
        <end position="23"/>
    </location>
</feature>
<protein>
    <submittedName>
        <fullName evidence="3">Tripartite-type tricarboxylate transporter receptor subunit TctC</fullName>
    </submittedName>
</protein>
<proteinExistence type="inferred from homology"/>
<dbReference type="CDD" id="cd07012">
    <property type="entry name" value="PBP2_Bug_TTT"/>
    <property type="match status" value="1"/>
</dbReference>
<gene>
    <name evidence="3" type="ORF">GGR04_002372</name>
</gene>
<dbReference type="Proteomes" id="UP000542776">
    <property type="component" value="Unassembled WGS sequence"/>
</dbReference>
<comment type="similarity">
    <text evidence="1">Belongs to the UPF0065 (bug) family.</text>
</comment>
<keyword evidence="2" id="KW-0732">Signal</keyword>
<dbReference type="AlphaFoldDB" id="A0A7W6EED7"/>
<name>A0A7W6EED7_9HYPH</name>
<dbReference type="Gene3D" id="3.40.190.10">
    <property type="entry name" value="Periplasmic binding protein-like II"/>
    <property type="match status" value="1"/>
</dbReference>
<evidence type="ECO:0000313" key="4">
    <source>
        <dbReference type="Proteomes" id="UP000542776"/>
    </source>
</evidence>
<dbReference type="SUPFAM" id="SSF53850">
    <property type="entry name" value="Periplasmic binding protein-like II"/>
    <property type="match status" value="1"/>
</dbReference>
<dbReference type="PANTHER" id="PTHR42928">
    <property type="entry name" value="TRICARBOXYLATE-BINDING PROTEIN"/>
    <property type="match status" value="1"/>
</dbReference>
<dbReference type="EMBL" id="JACIEK010000005">
    <property type="protein sequence ID" value="MBB3998531.1"/>
    <property type="molecule type" value="Genomic_DNA"/>
</dbReference>
<dbReference type="PANTHER" id="PTHR42928:SF1">
    <property type="entry name" value="BLR4371 PROTEIN"/>
    <property type="match status" value="1"/>
</dbReference>
<keyword evidence="3" id="KW-0675">Receptor</keyword>
<evidence type="ECO:0000313" key="3">
    <source>
        <dbReference type="EMBL" id="MBB3998531.1"/>
    </source>
</evidence>
<organism evidence="3 4">
    <name type="scientific">Aureimonas pseudogalii</name>
    <dbReference type="NCBI Taxonomy" id="1744844"/>
    <lineage>
        <taxon>Bacteria</taxon>
        <taxon>Pseudomonadati</taxon>
        <taxon>Pseudomonadota</taxon>
        <taxon>Alphaproteobacteria</taxon>
        <taxon>Hyphomicrobiales</taxon>
        <taxon>Aurantimonadaceae</taxon>
        <taxon>Aureimonas</taxon>
    </lineage>
</organism>
<comment type="caution">
    <text evidence="3">The sequence shown here is derived from an EMBL/GenBank/DDBJ whole genome shotgun (WGS) entry which is preliminary data.</text>
</comment>
<dbReference type="RefSeq" id="WP_183200069.1">
    <property type="nucleotide sequence ID" value="NZ_JACIEK010000005.1"/>
</dbReference>
<dbReference type="Gene3D" id="3.40.190.150">
    <property type="entry name" value="Bordetella uptake gene, domain 1"/>
    <property type="match status" value="1"/>
</dbReference>
<reference evidence="3 4" key="1">
    <citation type="submission" date="2020-08" db="EMBL/GenBank/DDBJ databases">
        <title>Genomic Encyclopedia of Type Strains, Phase IV (KMG-IV): sequencing the most valuable type-strain genomes for metagenomic binning, comparative biology and taxonomic classification.</title>
        <authorList>
            <person name="Goeker M."/>
        </authorList>
    </citation>
    <scope>NUCLEOTIDE SEQUENCE [LARGE SCALE GENOMIC DNA]</scope>
    <source>
        <strain evidence="3 4">DSM 102238</strain>
    </source>
</reference>
<evidence type="ECO:0000256" key="1">
    <source>
        <dbReference type="ARBA" id="ARBA00006987"/>
    </source>
</evidence>
<accession>A0A7W6EED7</accession>
<keyword evidence="4" id="KW-1185">Reference proteome</keyword>
<feature type="chain" id="PRO_5030602376" evidence="2">
    <location>
        <begin position="24"/>
        <end position="331"/>
    </location>
</feature>
<sequence>MKTRIAASLVAIAAATLATSAQAQWAPSKPIEFIAAGGAGGGTDQFARQIQAAIAKANLTEENVVVANKGGGSGAEAFIYGKGATGDDHKLIFGTSNEWTLPLVTKLGFQAEDLTPVAALALDEFIVWVQADAPYQTIMDLAAAGKENPGKLKFGGSQSKDVDQTLLRQIENATGAKFVYIPFKSGSEAAVQLAGNHIDANTNNPAENVGQWRAGQAKPLCVVAPQRMAYKEKVTETMSWNDIPTCKEQGLALESFQMPRTVFAPKDADPQAVAYYTDLLQKASETPDFQNYLKTTSQTARFMTGDEFKSFIAADLEKSKAQFAADGWLAK</sequence>